<evidence type="ECO:0000256" key="2">
    <source>
        <dbReference type="ARBA" id="ARBA00022448"/>
    </source>
</evidence>
<name>A0ABT3ED79_STRAP</name>
<dbReference type="GO" id="GO:0005524">
    <property type="term" value="F:ATP binding"/>
    <property type="evidence" value="ECO:0007669"/>
    <property type="project" value="UniProtKB-KW"/>
</dbReference>
<proteinExistence type="inferred from homology"/>
<feature type="non-terminal residue" evidence="6">
    <location>
        <position position="77"/>
    </location>
</feature>
<dbReference type="SUPFAM" id="SSF52540">
    <property type="entry name" value="P-loop containing nucleoside triphosphate hydrolases"/>
    <property type="match status" value="1"/>
</dbReference>
<keyword evidence="4 6" id="KW-0067">ATP-binding</keyword>
<sequence>MEVNIQNLRKSYKDKEVLKDVSFKIEEGTICGLLGVNGAGKSTIMKILFGLERADSGEVIFNGKHKDIVEENRFDIG</sequence>
<evidence type="ECO:0000313" key="7">
    <source>
        <dbReference type="Proteomes" id="UP001526076"/>
    </source>
</evidence>
<keyword evidence="7" id="KW-1185">Reference proteome</keyword>
<evidence type="ECO:0000256" key="4">
    <source>
        <dbReference type="ARBA" id="ARBA00022840"/>
    </source>
</evidence>
<dbReference type="InterPro" id="IPR003439">
    <property type="entry name" value="ABC_transporter-like_ATP-bd"/>
</dbReference>
<gene>
    <name evidence="6" type="ORF">OJ597_12650</name>
</gene>
<evidence type="ECO:0000313" key="6">
    <source>
        <dbReference type="EMBL" id="MCW1043220.1"/>
    </source>
</evidence>
<evidence type="ECO:0000259" key="5">
    <source>
        <dbReference type="Pfam" id="PF00005"/>
    </source>
</evidence>
<reference evidence="6 7" key="1">
    <citation type="submission" date="2022-10" db="EMBL/GenBank/DDBJ databases">
        <title>Comparative genomic study of S. anginosus.</title>
        <authorList>
            <person name="Prasad A."/>
            <person name="Ene A."/>
            <person name="Jablonska S."/>
            <person name="Du J."/>
            <person name="Wolfe A.J."/>
            <person name="Putonti C."/>
        </authorList>
    </citation>
    <scope>NUCLEOTIDE SEQUENCE [LARGE SCALE GENOMIC DNA]</scope>
    <source>
        <strain evidence="6 7">UMB9231</strain>
    </source>
</reference>
<protein>
    <submittedName>
        <fullName evidence="6">ATP-binding cassette domain-containing protein</fullName>
    </submittedName>
</protein>
<dbReference type="PANTHER" id="PTHR42711">
    <property type="entry name" value="ABC TRANSPORTER ATP-BINDING PROTEIN"/>
    <property type="match status" value="1"/>
</dbReference>
<dbReference type="InterPro" id="IPR027417">
    <property type="entry name" value="P-loop_NTPase"/>
</dbReference>
<dbReference type="Proteomes" id="UP001526076">
    <property type="component" value="Unassembled WGS sequence"/>
</dbReference>
<organism evidence="6 7">
    <name type="scientific">Streptococcus anginosus</name>
    <dbReference type="NCBI Taxonomy" id="1328"/>
    <lineage>
        <taxon>Bacteria</taxon>
        <taxon>Bacillati</taxon>
        <taxon>Bacillota</taxon>
        <taxon>Bacilli</taxon>
        <taxon>Lactobacillales</taxon>
        <taxon>Streptococcaceae</taxon>
        <taxon>Streptococcus</taxon>
        <taxon>Streptococcus anginosus group</taxon>
    </lineage>
</organism>
<dbReference type="EMBL" id="JAPAHU010000287">
    <property type="protein sequence ID" value="MCW1043220.1"/>
    <property type="molecule type" value="Genomic_DNA"/>
</dbReference>
<dbReference type="RefSeq" id="WP_264351270.1">
    <property type="nucleotide sequence ID" value="NZ_JAPAHU010000287.1"/>
</dbReference>
<comment type="caution">
    <text evidence="6">The sequence shown here is derived from an EMBL/GenBank/DDBJ whole genome shotgun (WGS) entry which is preliminary data.</text>
</comment>
<dbReference type="PANTHER" id="PTHR42711:SF5">
    <property type="entry name" value="ABC TRANSPORTER ATP-BINDING PROTEIN NATA"/>
    <property type="match status" value="1"/>
</dbReference>
<dbReference type="Pfam" id="PF00005">
    <property type="entry name" value="ABC_tran"/>
    <property type="match status" value="1"/>
</dbReference>
<dbReference type="InterPro" id="IPR050763">
    <property type="entry name" value="ABC_transporter_ATP-binding"/>
</dbReference>
<evidence type="ECO:0000256" key="1">
    <source>
        <dbReference type="ARBA" id="ARBA00005417"/>
    </source>
</evidence>
<evidence type="ECO:0000256" key="3">
    <source>
        <dbReference type="ARBA" id="ARBA00022741"/>
    </source>
</evidence>
<keyword evidence="2" id="KW-0813">Transport</keyword>
<comment type="similarity">
    <text evidence="1">Belongs to the ABC transporter superfamily.</text>
</comment>
<feature type="domain" description="ABC transporter" evidence="5">
    <location>
        <begin position="18"/>
        <end position="66"/>
    </location>
</feature>
<keyword evidence="3" id="KW-0547">Nucleotide-binding</keyword>
<accession>A0ABT3ED79</accession>
<dbReference type="Gene3D" id="3.40.50.300">
    <property type="entry name" value="P-loop containing nucleotide triphosphate hydrolases"/>
    <property type="match status" value="1"/>
</dbReference>